<dbReference type="PANTHER" id="PTHR23513:SF11">
    <property type="entry name" value="STAPHYLOFERRIN A TRANSPORTER"/>
    <property type="match status" value="1"/>
</dbReference>
<feature type="transmembrane region" description="Helical" evidence="6">
    <location>
        <begin position="21"/>
        <end position="52"/>
    </location>
</feature>
<dbReference type="SUPFAM" id="SSF103473">
    <property type="entry name" value="MFS general substrate transporter"/>
    <property type="match status" value="1"/>
</dbReference>
<feature type="transmembrane region" description="Helical" evidence="6">
    <location>
        <begin position="171"/>
        <end position="194"/>
    </location>
</feature>
<proteinExistence type="predicted"/>
<organism evidence="7 8">
    <name type="scientific">Streptoalloteichus tenebrarius (strain ATCC 17920 / DSM 40477 / JCM 4838 / CBS 697.72 / NBRC 16177 / NCIMB 11028 / NRRL B-12390 / A12253. 1 / ISP 5477)</name>
    <name type="common">Streptomyces tenebrarius</name>
    <dbReference type="NCBI Taxonomy" id="1933"/>
    <lineage>
        <taxon>Bacteria</taxon>
        <taxon>Bacillati</taxon>
        <taxon>Actinomycetota</taxon>
        <taxon>Actinomycetes</taxon>
        <taxon>Pseudonocardiales</taxon>
        <taxon>Pseudonocardiaceae</taxon>
        <taxon>Streptoalloteichus</taxon>
    </lineage>
</organism>
<keyword evidence="3 6" id="KW-0812">Transmembrane</keyword>
<evidence type="ECO:0000313" key="7">
    <source>
        <dbReference type="EMBL" id="MCP2258217.1"/>
    </source>
</evidence>
<dbReference type="PANTHER" id="PTHR23513">
    <property type="entry name" value="INTEGRAL MEMBRANE EFFLUX PROTEIN-RELATED"/>
    <property type="match status" value="1"/>
</dbReference>
<dbReference type="InterPro" id="IPR036259">
    <property type="entry name" value="MFS_trans_sf"/>
</dbReference>
<evidence type="ECO:0008006" key="9">
    <source>
        <dbReference type="Google" id="ProtNLM"/>
    </source>
</evidence>
<gene>
    <name evidence="7" type="ORF">LX15_001911</name>
</gene>
<evidence type="ECO:0000256" key="3">
    <source>
        <dbReference type="ARBA" id="ARBA00022692"/>
    </source>
</evidence>
<feature type="transmembrane region" description="Helical" evidence="6">
    <location>
        <begin position="116"/>
        <end position="137"/>
    </location>
</feature>
<keyword evidence="4 6" id="KW-1133">Transmembrane helix</keyword>
<evidence type="ECO:0000256" key="6">
    <source>
        <dbReference type="SAM" id="Phobius"/>
    </source>
</evidence>
<dbReference type="Proteomes" id="UP001205311">
    <property type="component" value="Unassembled WGS sequence"/>
</dbReference>
<sequence>MQHRPSRAGEDRNSQIGGPALTGVLGGLAGARVATVVLGLCAVVAGVLVLGLPIRDRHRDDEPLLVAIRLVMSSGASALWSDRKLRAVTLATTLGETGIGALPVVAALVAQSHGSASLAGLLVSAFAVGALLGSLVYGRYPVGDALPELRVVVFLAGVGLPLVLVGPSSGLVAGIVLFGVSGLSYGPLLIALLTNRERRSPEEAHVQVFALAAGLRLSGAAVGAAVAGWFTAYGGGWIAAAVAASQILASALGVLLLGGFRRLVGTDSVSSSDRS</sequence>
<feature type="transmembrane region" description="Helical" evidence="6">
    <location>
        <begin position="88"/>
        <end position="110"/>
    </location>
</feature>
<evidence type="ECO:0000256" key="4">
    <source>
        <dbReference type="ARBA" id="ARBA00022989"/>
    </source>
</evidence>
<dbReference type="RefSeq" id="WP_253669151.1">
    <property type="nucleotide sequence ID" value="NZ_JAMTCP010000007.1"/>
</dbReference>
<reference evidence="7 8" key="1">
    <citation type="submission" date="2022-06" db="EMBL/GenBank/DDBJ databases">
        <title>Genomic Encyclopedia of Archaeal and Bacterial Type Strains, Phase II (KMG-II): from individual species to whole genera.</title>
        <authorList>
            <person name="Goeker M."/>
        </authorList>
    </citation>
    <scope>NUCLEOTIDE SEQUENCE [LARGE SCALE GENOMIC DNA]</scope>
    <source>
        <strain evidence="7 8">DSM 40477</strain>
    </source>
</reference>
<evidence type="ECO:0000256" key="1">
    <source>
        <dbReference type="ARBA" id="ARBA00004651"/>
    </source>
</evidence>
<accession>A0ABT1HRV4</accession>
<feature type="transmembrane region" description="Helical" evidence="6">
    <location>
        <begin position="206"/>
        <end position="230"/>
    </location>
</feature>
<comment type="caution">
    <text evidence="7">The sequence shown here is derived from an EMBL/GenBank/DDBJ whole genome shotgun (WGS) entry which is preliminary data.</text>
</comment>
<protein>
    <recommendedName>
        <fullName evidence="9">Major facilitator superfamily (MFS) profile domain-containing protein</fullName>
    </recommendedName>
</protein>
<name>A0ABT1HRV4_STRSD</name>
<dbReference type="Gene3D" id="1.20.1250.20">
    <property type="entry name" value="MFS general substrate transporter like domains"/>
    <property type="match status" value="1"/>
</dbReference>
<keyword evidence="2" id="KW-1003">Cell membrane</keyword>
<feature type="transmembrane region" description="Helical" evidence="6">
    <location>
        <begin position="236"/>
        <end position="257"/>
    </location>
</feature>
<keyword evidence="8" id="KW-1185">Reference proteome</keyword>
<feature type="transmembrane region" description="Helical" evidence="6">
    <location>
        <begin position="149"/>
        <end position="165"/>
    </location>
</feature>
<comment type="subcellular location">
    <subcellularLocation>
        <location evidence="1">Cell membrane</location>
        <topology evidence="1">Multi-pass membrane protein</topology>
    </subcellularLocation>
</comment>
<dbReference type="EMBL" id="JAMTCP010000007">
    <property type="protein sequence ID" value="MCP2258217.1"/>
    <property type="molecule type" value="Genomic_DNA"/>
</dbReference>
<keyword evidence="5 6" id="KW-0472">Membrane</keyword>
<evidence type="ECO:0000256" key="5">
    <source>
        <dbReference type="ARBA" id="ARBA00023136"/>
    </source>
</evidence>
<evidence type="ECO:0000313" key="8">
    <source>
        <dbReference type="Proteomes" id="UP001205311"/>
    </source>
</evidence>
<evidence type="ECO:0000256" key="2">
    <source>
        <dbReference type="ARBA" id="ARBA00022475"/>
    </source>
</evidence>